<evidence type="ECO:0000259" key="6">
    <source>
        <dbReference type="Pfam" id="PF04357"/>
    </source>
</evidence>
<dbReference type="Proteomes" id="UP000029723">
    <property type="component" value="Unassembled WGS sequence"/>
</dbReference>
<dbReference type="PANTHER" id="PTHR36985">
    <property type="entry name" value="TRANSLOCATION AND ASSEMBLY MODULE SUBUNIT TAMB"/>
    <property type="match status" value="1"/>
</dbReference>
<gene>
    <name evidence="7" type="ORF">HMPREF9304_06825</name>
</gene>
<feature type="domain" description="Translocation and assembly module TamB C-terminal" evidence="6">
    <location>
        <begin position="1090"/>
        <end position="1504"/>
    </location>
</feature>
<evidence type="ECO:0000256" key="2">
    <source>
        <dbReference type="ARBA" id="ARBA00022692"/>
    </source>
</evidence>
<evidence type="ECO:0000256" key="1">
    <source>
        <dbReference type="ARBA" id="ARBA00004167"/>
    </source>
</evidence>
<evidence type="ECO:0000256" key="3">
    <source>
        <dbReference type="ARBA" id="ARBA00022989"/>
    </source>
</evidence>
<dbReference type="OrthoDB" id="9811276at2"/>
<keyword evidence="3 5" id="KW-1133">Transmembrane helix</keyword>
<sequence length="1542" mass="172696">MKKALIWIVSIIGIPALLLTLVAILLYMPPVQQWLVQQTTRYASKKLGLEVSIDKVRLAFPLDLSMENVLIIRPNDSLPQMKDTIGFAQRMVADVQLLPLFKKKVEIDELKFEGLHLNSSDFIAAAHVRGTIGQLALVSHGIDISGSVVNVDKLALEDAKLVVTLSDTVPEDTSQSKSIWKINVDDLQVRHTDVTVHFPGDTLQVRTYLGKAKVSKGFFDLGEGNYQVGRFDWTDGELNYDNKWKGRTKGIDYNHLALSNIEVGIDALQYHGSKLKLNVRQMAFKEKSGFDLQKLSGALALDSTKLYMRQVKMRTSSSNLLADADMDLNSFANQNPGKLNLTLHASLGKNDLVRFMGSIPVDVRKQWPRSPLVIDGKVQGNLQRMNFHDLRVNLPTALKAKATGYVANLNDIDHLKADAMLNVSTGKLDFVKAFLSPATRKRVTIPQNIDFKGHVAVNGQQYTSTFKAQQGGGILNANVQLDASKQSYQAKLNASRLPLQHFLPNQGLHPFTGKIDLKGHGFDFLSPKTQLIAKAQIDKFSYDKYQLDATTADVTVKNGHAKGLIHSNNSFMRGDVKFDALTNSRHVQANLQTDLRHLDLHRLMDDSLVVGLKSKLNISTDFNNNYRIAGDIDDLTILDNGRRYHAEPINLNVLTRRDTTDVNFQTGDFQLMLQSGYGYQRLLSHSNGFMKEVQRQLKENLIDEPKLRAHLPNANFHLHTGNKNVLVNFMRKYGIELNQASVDFFSSPHEGLDGRLLIEKLLIDSIQLDTVNLTLNFNEEGTTYAARIENNAFNPQYVFKAIAQGNLSEKGTSLRTKLFDEQGRLGIALGLSAELEPNGIRTHLDSTKQVIGYKDFDVNQDNYLFIGKNKRISAQMSLRSKDGTGIQILSNDDHADVLQDVTFSVHKVTLQNILSAIPYVPNIAGTLNGDFHVIQTKDQLSISSSVGVQNMYYEKSPMGNLSSEFVYMPKSDGSHFIDGVLYSEGQEVAKVSGTYGKRDRLDAKLTLERLPLQLVNGFIPDRIIGLRGYADGDIMLTGTASKPDIDGEVFLDSSYIFSEPYGIEMRFANDPVKIAHSQLKFENFELFANNNSPLNIYGTFDFSNLDKMMLNIRMRAQNFEIIDARENPRSQAYGKAFVDFLGTMRGPVDNLRMRGVLNVLGTTDMTYVLRDSELSTDNQLEELVKFTNFKDSVVEVVQRPKLRGFDMSLATTIDEAAHIVCMLNADHTNYIDLQGGGELRMNYNPVDNFQLTGRYTLNTGEMKYSLPVIPLKTFDIQNGSYIEFSGDPMNPKLHITATEDIKATVNAGTGAGRVVDFDCGVKLSQNLDNPGIEFIINAPNDVTIQDELNTMTVEGRGKVAITMLVSGMYLTDGNMASFSMNNALSSYLESQINDIAGSAMRSMGLDLGMSIDNSTTATGGIHTDYNFRFSKRLWNNRLRVIVGGKVSSGEEIMADRDEYFFDNVELEYRLNQNASQYLRLFYNNNTYDWLEGLIGEYGVGFTWRRKLAHFKDIFRFKSDKKVFDPIQPQKKDSIPNEIQKMQ</sequence>
<dbReference type="PANTHER" id="PTHR36985:SF1">
    <property type="entry name" value="TRANSLOCATION AND ASSEMBLY MODULE SUBUNIT TAMB"/>
    <property type="match status" value="1"/>
</dbReference>
<proteinExistence type="predicted"/>
<feature type="transmembrane region" description="Helical" evidence="5">
    <location>
        <begin position="5"/>
        <end position="28"/>
    </location>
</feature>
<dbReference type="EMBL" id="JRPQ01000093">
    <property type="protein sequence ID" value="KGI22016.1"/>
    <property type="molecule type" value="Genomic_DNA"/>
</dbReference>
<comment type="subcellular location">
    <subcellularLocation>
        <location evidence="1">Membrane</location>
        <topology evidence="1">Single-pass membrane protein</topology>
    </subcellularLocation>
</comment>
<dbReference type="Pfam" id="PF04357">
    <property type="entry name" value="TamB"/>
    <property type="match status" value="1"/>
</dbReference>
<dbReference type="GO" id="GO:0005886">
    <property type="term" value="C:plasma membrane"/>
    <property type="evidence" value="ECO:0007669"/>
    <property type="project" value="InterPro"/>
</dbReference>
<evidence type="ECO:0000256" key="5">
    <source>
        <dbReference type="SAM" id="Phobius"/>
    </source>
</evidence>
<comment type="caution">
    <text evidence="7">The sequence shown here is derived from an EMBL/GenBank/DDBJ whole genome shotgun (WGS) entry which is preliminary data.</text>
</comment>
<keyword evidence="4 5" id="KW-0472">Membrane</keyword>
<keyword evidence="2 5" id="KW-0812">Transmembrane</keyword>
<reference evidence="7 8" key="1">
    <citation type="submission" date="2014-07" db="EMBL/GenBank/DDBJ databases">
        <authorList>
            <person name="McCorrison J."/>
            <person name="Sanka R."/>
            <person name="Torralba M."/>
            <person name="Gillis M."/>
            <person name="Haft D.H."/>
            <person name="Methe B."/>
            <person name="Sutton G."/>
            <person name="Nelson K.E."/>
        </authorList>
    </citation>
    <scope>NUCLEOTIDE SEQUENCE [LARGE SCALE GENOMIC DNA]</scope>
    <source>
        <strain evidence="7 8">S9-PR14</strain>
    </source>
</reference>
<organism evidence="7 8">
    <name type="scientific">Hoylesella timonensis S9-PR14</name>
    <dbReference type="NCBI Taxonomy" id="1401062"/>
    <lineage>
        <taxon>Bacteria</taxon>
        <taxon>Pseudomonadati</taxon>
        <taxon>Bacteroidota</taxon>
        <taxon>Bacteroidia</taxon>
        <taxon>Bacteroidales</taxon>
        <taxon>Prevotellaceae</taxon>
        <taxon>Hoylesella</taxon>
    </lineage>
</organism>
<name>A0A098YRM4_9BACT</name>
<dbReference type="GO" id="GO:0009306">
    <property type="term" value="P:protein secretion"/>
    <property type="evidence" value="ECO:0007669"/>
    <property type="project" value="InterPro"/>
</dbReference>
<evidence type="ECO:0000313" key="8">
    <source>
        <dbReference type="Proteomes" id="UP000029723"/>
    </source>
</evidence>
<accession>A0A098YRM4</accession>
<evidence type="ECO:0000313" key="7">
    <source>
        <dbReference type="EMBL" id="KGI22016.1"/>
    </source>
</evidence>
<dbReference type="InterPro" id="IPR007452">
    <property type="entry name" value="TamB_C"/>
</dbReference>
<evidence type="ECO:0000256" key="4">
    <source>
        <dbReference type="ARBA" id="ARBA00023136"/>
    </source>
</evidence>
<dbReference type="RefSeq" id="WP_036927547.1">
    <property type="nucleotide sequence ID" value="NZ_JRPQ01000093.1"/>
</dbReference>
<protein>
    <submittedName>
        <fullName evidence="7">Phage tail protein</fullName>
    </submittedName>
</protein>